<accession>A0A6N7S1P3</accession>
<dbReference type="Proteomes" id="UP000480929">
    <property type="component" value="Unassembled WGS sequence"/>
</dbReference>
<comment type="caution">
    <text evidence="1">The sequence shown here is derived from an EMBL/GenBank/DDBJ whole genome shotgun (WGS) entry which is preliminary data.</text>
</comment>
<evidence type="ECO:0000313" key="3">
    <source>
        <dbReference type="Proteomes" id="UP000433575"/>
    </source>
</evidence>
<gene>
    <name evidence="2" type="ORF">GKD88_00320</name>
    <name evidence="1" type="ORF">GKE08_00315</name>
</gene>
<dbReference type="InterPro" id="IPR045929">
    <property type="entry name" value="DUF6348"/>
</dbReference>
<evidence type="ECO:0000313" key="2">
    <source>
        <dbReference type="EMBL" id="MSC31572.1"/>
    </source>
</evidence>
<keyword evidence="4" id="KW-1185">Reference proteome</keyword>
<evidence type="ECO:0000313" key="1">
    <source>
        <dbReference type="EMBL" id="MSA87777.1"/>
    </source>
</evidence>
<organism evidence="1 3">
    <name type="scientific">Holdemania massiliensis</name>
    <dbReference type="NCBI Taxonomy" id="1468449"/>
    <lineage>
        <taxon>Bacteria</taxon>
        <taxon>Bacillati</taxon>
        <taxon>Bacillota</taxon>
        <taxon>Erysipelotrichia</taxon>
        <taxon>Erysipelotrichales</taxon>
        <taxon>Erysipelotrichaceae</taxon>
        <taxon>Holdemania</taxon>
    </lineage>
</organism>
<dbReference type="Proteomes" id="UP000433575">
    <property type="component" value="Unassembled WGS sequence"/>
</dbReference>
<reference evidence="3 4" key="1">
    <citation type="journal article" date="2019" name="Nat. Med.">
        <title>A library of human gut bacterial isolates paired with longitudinal multiomics data enables mechanistic microbiome research.</title>
        <authorList>
            <person name="Poyet M."/>
            <person name="Groussin M."/>
            <person name="Gibbons S.M."/>
            <person name="Avila-Pacheco J."/>
            <person name="Jiang X."/>
            <person name="Kearney S.M."/>
            <person name="Perrotta A.R."/>
            <person name="Berdy B."/>
            <person name="Zhao S."/>
            <person name="Lieberman T.D."/>
            <person name="Swanson P.K."/>
            <person name="Smith M."/>
            <person name="Roesemann S."/>
            <person name="Alexander J.E."/>
            <person name="Rich S.A."/>
            <person name="Livny J."/>
            <person name="Vlamakis H."/>
            <person name="Clish C."/>
            <person name="Bullock K."/>
            <person name="Deik A."/>
            <person name="Scott J."/>
            <person name="Pierce K.A."/>
            <person name="Xavier R.J."/>
            <person name="Alm E.J."/>
        </authorList>
    </citation>
    <scope>NUCLEOTIDE SEQUENCE [LARGE SCALE GENOMIC DNA]</scope>
    <source>
        <strain evidence="1 3">BIOML-A4</strain>
        <strain evidence="2 4">BIOML-A5</strain>
    </source>
</reference>
<dbReference type="RefSeq" id="WP_154237485.1">
    <property type="nucleotide sequence ID" value="NZ_CALJPI010000078.1"/>
</dbReference>
<name>A0A6N7S1P3_9FIRM</name>
<sequence length="377" mass="43012">MNNQELKRENARLLQQLSTVCASMEANRIEADQLVFPRWDLRVRAQIDSLDERVMAVCTFELDCLRFDETLVERCSGAGKDPDQAIGSAAASFLFGMMAAVITLMRYESVLQLTTEFGGKERKWNCIQSEVIGMGQPLSTDHRLDYWNALKGLLPQVLGSRKITVIQVYGARQADGSVNAECRVNGVVCRFLSEAIAAVVQTWDNSEFVSRRQIFLLEQDRTHAALFPYTKAQIQTMTTQAMRLFQACDTEEKLNRYTEILSRDLNDVSLAEQFRFFLPEICAENAFPELPIDEHLSLNTPDQTTSVTIFQLTAVEWMKEAVYEGFKNEDFDNELFRQLISLSSLYAEVHSRKQKGEALKDHPVTLQFPVSNRFKLF</sequence>
<dbReference type="Pfam" id="PF19875">
    <property type="entry name" value="DUF6348"/>
    <property type="match status" value="1"/>
</dbReference>
<dbReference type="AlphaFoldDB" id="A0A6N7S1P3"/>
<dbReference type="OrthoDB" id="305452at2"/>
<proteinExistence type="predicted"/>
<dbReference type="EMBL" id="WKPI01000001">
    <property type="protein sequence ID" value="MSC31572.1"/>
    <property type="molecule type" value="Genomic_DNA"/>
</dbReference>
<protein>
    <submittedName>
        <fullName evidence="1">Uncharacterized protein</fullName>
    </submittedName>
</protein>
<evidence type="ECO:0000313" key="4">
    <source>
        <dbReference type="Proteomes" id="UP000480929"/>
    </source>
</evidence>
<dbReference type="EMBL" id="WKPJ01000001">
    <property type="protein sequence ID" value="MSA87777.1"/>
    <property type="molecule type" value="Genomic_DNA"/>
</dbReference>